<gene>
    <name evidence="2" type="ORF">Adt_07841</name>
</gene>
<dbReference type="Proteomes" id="UP001604336">
    <property type="component" value="Unassembled WGS sequence"/>
</dbReference>
<sequence length="107" mass="11980">MAAAKTESVQCFGRKKMAVAVTHCKKRRRLIKINGVPIEIVLAGDPPVQGVRTYPPPRPSPLRRSGHAHTRRGRRSHLPDLRYLPVNCQSPRGLLPEICRRAVEEGD</sequence>
<feature type="compositionally biased region" description="Basic residues" evidence="1">
    <location>
        <begin position="64"/>
        <end position="76"/>
    </location>
</feature>
<keyword evidence="3" id="KW-1185">Reference proteome</keyword>
<dbReference type="AlphaFoldDB" id="A0ABD1VAY1"/>
<proteinExistence type="predicted"/>
<dbReference type="EMBL" id="JBFOLK010000002">
    <property type="protein sequence ID" value="KAL2534490.1"/>
    <property type="molecule type" value="Genomic_DNA"/>
</dbReference>
<evidence type="ECO:0000313" key="2">
    <source>
        <dbReference type="EMBL" id="KAL2534490.1"/>
    </source>
</evidence>
<reference evidence="3" key="1">
    <citation type="submission" date="2024-07" db="EMBL/GenBank/DDBJ databases">
        <title>Two chromosome-level genome assemblies of Korean endemic species Abeliophyllum distichum and Forsythia ovata (Oleaceae).</title>
        <authorList>
            <person name="Jang H."/>
        </authorList>
    </citation>
    <scope>NUCLEOTIDE SEQUENCE [LARGE SCALE GENOMIC DNA]</scope>
</reference>
<organism evidence="2 3">
    <name type="scientific">Abeliophyllum distichum</name>
    <dbReference type="NCBI Taxonomy" id="126358"/>
    <lineage>
        <taxon>Eukaryota</taxon>
        <taxon>Viridiplantae</taxon>
        <taxon>Streptophyta</taxon>
        <taxon>Embryophyta</taxon>
        <taxon>Tracheophyta</taxon>
        <taxon>Spermatophyta</taxon>
        <taxon>Magnoliopsida</taxon>
        <taxon>eudicotyledons</taxon>
        <taxon>Gunneridae</taxon>
        <taxon>Pentapetalae</taxon>
        <taxon>asterids</taxon>
        <taxon>lamiids</taxon>
        <taxon>Lamiales</taxon>
        <taxon>Oleaceae</taxon>
        <taxon>Forsythieae</taxon>
        <taxon>Abeliophyllum</taxon>
    </lineage>
</organism>
<comment type="caution">
    <text evidence="2">The sequence shown here is derived from an EMBL/GenBank/DDBJ whole genome shotgun (WGS) entry which is preliminary data.</text>
</comment>
<name>A0ABD1VAY1_9LAMI</name>
<protein>
    <recommendedName>
        <fullName evidence="4">Ribosomal protein S12</fullName>
    </recommendedName>
</protein>
<evidence type="ECO:0000256" key="1">
    <source>
        <dbReference type="SAM" id="MobiDB-lite"/>
    </source>
</evidence>
<feature type="region of interest" description="Disordered" evidence="1">
    <location>
        <begin position="47"/>
        <end position="78"/>
    </location>
</feature>
<dbReference type="InterPro" id="IPR014721">
    <property type="entry name" value="Ribsml_uS5_D2-typ_fold_subgr"/>
</dbReference>
<dbReference type="Gene3D" id="3.30.230.10">
    <property type="match status" value="1"/>
</dbReference>
<evidence type="ECO:0008006" key="4">
    <source>
        <dbReference type="Google" id="ProtNLM"/>
    </source>
</evidence>
<evidence type="ECO:0000313" key="3">
    <source>
        <dbReference type="Proteomes" id="UP001604336"/>
    </source>
</evidence>
<accession>A0ABD1VAY1</accession>